<name>A0A9N9FZF9_9GLOM</name>
<feature type="compositionally biased region" description="Polar residues" evidence="1">
    <location>
        <begin position="489"/>
        <end position="502"/>
    </location>
</feature>
<dbReference type="InterPro" id="IPR008626">
    <property type="entry name" value="Mediator_Med15_fun"/>
</dbReference>
<dbReference type="Proteomes" id="UP000789739">
    <property type="component" value="Unassembled WGS sequence"/>
</dbReference>
<protein>
    <submittedName>
        <fullName evidence="2">6032_t:CDS:1</fullName>
    </submittedName>
</protein>
<evidence type="ECO:0000313" key="3">
    <source>
        <dbReference type="Proteomes" id="UP000789739"/>
    </source>
</evidence>
<feature type="compositionally biased region" description="Polar residues" evidence="1">
    <location>
        <begin position="290"/>
        <end position="302"/>
    </location>
</feature>
<sequence length="592" mass="64690">MGHINSIANTPEMRNRIMQQLMALSANNGAGGNVAQKIIRTNAGQQQGPPVQLLQHQQQQQFSQTPVSISQSPVNTFTSLPQSVNNVRAAGTNVNISNLNGMINSLTQTNVGPIPNNVNPAIAAMSQGIGLTNLQPRQNNGVVSNVSSNSAHNAITTVQGMSPNSTVGMSPSKSTITAPAGVRTPSNINARPNNVRVISQPQPQSQSPRQILQQSPSVTGNVVTINRSNQPVAATSAMSIANGTAPRPGNGESTVAIVKNEQTPIIQSRRRSSTSSAGRAAKPPAPATPGNGTVSKANGTTGNQNNSVVANQVVRASMAAPSTTAQLKKLSDKEYNDAATHIKEAEKKKRRLGLHALNLSEEDIRKIELLIPELQRISSMADETLVYFWHFTRNQRGLDNVLTSRFLIEDFLKGWQQKQYYLNAESLESSIDYLQEAINCVRNLRQGKQDEFYAHLNKSPVMNQSEIENLLLKKSIDLKIPEKRERHINSGSNKRPRTTSAHEQMRRSSVISSVDEVDNEEEECSIEKMENTFKNIKLVLKDAAEKERERETRNKNGLGLPTRMDRLMIEGYMIPPRLLDSTKVFVGLGSAI</sequence>
<evidence type="ECO:0000256" key="1">
    <source>
        <dbReference type="SAM" id="MobiDB-lite"/>
    </source>
</evidence>
<keyword evidence="3" id="KW-1185">Reference proteome</keyword>
<accession>A0A9N9FZF9</accession>
<proteinExistence type="predicted"/>
<dbReference type="AlphaFoldDB" id="A0A9N9FZF9"/>
<feature type="compositionally biased region" description="Low complexity" evidence="1">
    <location>
        <begin position="199"/>
        <end position="217"/>
    </location>
</feature>
<dbReference type="GO" id="GO:0016592">
    <property type="term" value="C:mediator complex"/>
    <property type="evidence" value="ECO:0007669"/>
    <property type="project" value="InterPro"/>
</dbReference>
<dbReference type="OrthoDB" id="10419619at2759"/>
<feature type="region of interest" description="Disordered" evidence="1">
    <location>
        <begin position="198"/>
        <end position="217"/>
    </location>
</feature>
<feature type="region of interest" description="Disordered" evidence="1">
    <location>
        <begin position="260"/>
        <end position="305"/>
    </location>
</feature>
<gene>
    <name evidence="2" type="ORF">PBRASI_LOCUS5890</name>
</gene>
<comment type="caution">
    <text evidence="2">The sequence shown here is derived from an EMBL/GenBank/DDBJ whole genome shotgun (WGS) entry which is preliminary data.</text>
</comment>
<feature type="region of interest" description="Disordered" evidence="1">
    <location>
        <begin position="159"/>
        <end position="192"/>
    </location>
</feature>
<dbReference type="GO" id="GO:0003712">
    <property type="term" value="F:transcription coregulator activity"/>
    <property type="evidence" value="ECO:0007669"/>
    <property type="project" value="InterPro"/>
</dbReference>
<feature type="compositionally biased region" description="Polar residues" evidence="1">
    <location>
        <begin position="159"/>
        <end position="177"/>
    </location>
</feature>
<dbReference type="Pfam" id="PF05397">
    <property type="entry name" value="Med15_fungi"/>
    <property type="match status" value="1"/>
</dbReference>
<dbReference type="GO" id="GO:0006357">
    <property type="term" value="P:regulation of transcription by RNA polymerase II"/>
    <property type="evidence" value="ECO:0007669"/>
    <property type="project" value="InterPro"/>
</dbReference>
<reference evidence="2" key="1">
    <citation type="submission" date="2021-06" db="EMBL/GenBank/DDBJ databases">
        <authorList>
            <person name="Kallberg Y."/>
            <person name="Tangrot J."/>
            <person name="Rosling A."/>
        </authorList>
    </citation>
    <scope>NUCLEOTIDE SEQUENCE</scope>
    <source>
        <strain evidence="2">BR232B</strain>
    </source>
</reference>
<dbReference type="EMBL" id="CAJVPI010000730">
    <property type="protein sequence ID" value="CAG8566864.1"/>
    <property type="molecule type" value="Genomic_DNA"/>
</dbReference>
<organism evidence="2 3">
    <name type="scientific">Paraglomus brasilianum</name>
    <dbReference type="NCBI Taxonomy" id="144538"/>
    <lineage>
        <taxon>Eukaryota</taxon>
        <taxon>Fungi</taxon>
        <taxon>Fungi incertae sedis</taxon>
        <taxon>Mucoromycota</taxon>
        <taxon>Glomeromycotina</taxon>
        <taxon>Glomeromycetes</taxon>
        <taxon>Paraglomerales</taxon>
        <taxon>Paraglomeraceae</taxon>
        <taxon>Paraglomus</taxon>
    </lineage>
</organism>
<feature type="region of interest" description="Disordered" evidence="1">
    <location>
        <begin position="488"/>
        <end position="514"/>
    </location>
</feature>
<evidence type="ECO:0000313" key="2">
    <source>
        <dbReference type="EMBL" id="CAG8566864.1"/>
    </source>
</evidence>